<reference evidence="3 4" key="1">
    <citation type="submission" date="2017-09" db="EMBL/GenBank/DDBJ databases">
        <authorList>
            <person name="Ehlers B."/>
            <person name="Leendertz F.H."/>
        </authorList>
    </citation>
    <scope>NUCLEOTIDE SEQUENCE [LARGE SCALE GENOMIC DNA]</scope>
    <source>
        <strain evidence="3 4">USBA 140</strain>
    </source>
</reference>
<dbReference type="Pfam" id="PF16976">
    <property type="entry name" value="RcpC"/>
    <property type="match status" value="1"/>
</dbReference>
<sequence>MAKRPVVLLVAAVALGGASVFLARQWLTEAVRSAQPSGPAIEMSTVVVARVPLSFGDKLAPENLKAVDWPAGARPEGSFTTLDELISASEERVVLRSMEPGEPVLATKVSGFGGRATLSTIIDESMRAVTIRVDDVNGVAGFVLPGDRVDIMITREVEREKPITDILLQSVKVLGVDQEASDQKDKPVVARAVTLEVTPVQAQKLTLGQTVGSLSLSLRNQLAADATEQRTVTLADLGRGEPARTAPEPAAAAPVAAPAPVVVAPPRPVVTTVRVVRGTTATEEAVGRGRTPAAALAPEPAAASSSPTPEPAPTPAPVLAGPAS</sequence>
<accession>A0A286GE33</accession>
<dbReference type="Pfam" id="PF08666">
    <property type="entry name" value="SAF"/>
    <property type="match status" value="1"/>
</dbReference>
<gene>
    <name evidence="3" type="ORF">SAMN05421508_10389</name>
</gene>
<dbReference type="RefSeq" id="WP_097278460.1">
    <property type="nucleotide sequence ID" value="NZ_OCNJ01000003.1"/>
</dbReference>
<dbReference type="InterPro" id="IPR031571">
    <property type="entry name" value="RcpC_dom"/>
</dbReference>
<evidence type="ECO:0000259" key="2">
    <source>
        <dbReference type="SMART" id="SM00858"/>
    </source>
</evidence>
<dbReference type="NCBIfam" id="TIGR03177">
    <property type="entry name" value="pilus_cpaB"/>
    <property type="match status" value="1"/>
</dbReference>
<dbReference type="InterPro" id="IPR013974">
    <property type="entry name" value="SAF"/>
</dbReference>
<feature type="domain" description="SAF" evidence="2">
    <location>
        <begin position="44"/>
        <end position="110"/>
    </location>
</feature>
<dbReference type="Proteomes" id="UP000219621">
    <property type="component" value="Unassembled WGS sequence"/>
</dbReference>
<evidence type="ECO:0000256" key="1">
    <source>
        <dbReference type="SAM" id="MobiDB-lite"/>
    </source>
</evidence>
<feature type="compositionally biased region" description="Low complexity" evidence="1">
    <location>
        <begin position="291"/>
        <end position="307"/>
    </location>
</feature>
<evidence type="ECO:0000313" key="4">
    <source>
        <dbReference type="Proteomes" id="UP000219621"/>
    </source>
</evidence>
<feature type="region of interest" description="Disordered" evidence="1">
    <location>
        <begin position="281"/>
        <end position="324"/>
    </location>
</feature>
<dbReference type="CDD" id="cd11614">
    <property type="entry name" value="SAF_CpaB_FlgA_like"/>
    <property type="match status" value="1"/>
</dbReference>
<dbReference type="EMBL" id="OCNJ01000003">
    <property type="protein sequence ID" value="SOD93496.1"/>
    <property type="molecule type" value="Genomic_DNA"/>
</dbReference>
<dbReference type="SMART" id="SM00858">
    <property type="entry name" value="SAF"/>
    <property type="match status" value="1"/>
</dbReference>
<protein>
    <submittedName>
        <fullName evidence="3">Pilus assembly protein CpaB</fullName>
    </submittedName>
</protein>
<evidence type="ECO:0000313" key="3">
    <source>
        <dbReference type="EMBL" id="SOD93496.1"/>
    </source>
</evidence>
<organism evidence="3 4">
    <name type="scientific">Caenispirillum bisanense</name>
    <dbReference type="NCBI Taxonomy" id="414052"/>
    <lineage>
        <taxon>Bacteria</taxon>
        <taxon>Pseudomonadati</taxon>
        <taxon>Pseudomonadota</taxon>
        <taxon>Alphaproteobacteria</taxon>
        <taxon>Rhodospirillales</taxon>
        <taxon>Novispirillaceae</taxon>
        <taxon>Caenispirillum</taxon>
    </lineage>
</organism>
<proteinExistence type="predicted"/>
<dbReference type="AlphaFoldDB" id="A0A286GE33"/>
<dbReference type="InterPro" id="IPR017592">
    <property type="entry name" value="Pilus_assmbl_Flp-typ_CpaB"/>
</dbReference>
<keyword evidence="4" id="KW-1185">Reference proteome</keyword>
<name>A0A286GE33_9PROT</name>
<dbReference type="OrthoDB" id="163768at2"/>